<evidence type="ECO:0000313" key="2">
    <source>
        <dbReference type="EMBL" id="QEE17725.1"/>
    </source>
</evidence>
<dbReference type="PANTHER" id="PTHR40086:SF1">
    <property type="entry name" value="CELL CYCLE REGULATOR CCRZ"/>
    <property type="match status" value="1"/>
</dbReference>
<name>A0A5B9DF96_9ARCH</name>
<dbReference type="SUPFAM" id="SSF56112">
    <property type="entry name" value="Protein kinase-like (PK-like)"/>
    <property type="match status" value="1"/>
</dbReference>
<feature type="domain" description="Aminoglycoside phosphotransferase" evidence="1">
    <location>
        <begin position="15"/>
        <end position="244"/>
    </location>
</feature>
<dbReference type="Gene3D" id="3.90.1200.10">
    <property type="match status" value="1"/>
</dbReference>
<sequence length="331" mass="38622">MFQITHKKVNPQKLAGYYHDNYIVESNGQKYIYRVPIPEAQSMDLRIIPESLVLRFLKQKFFPAPRLKYADSHARFFIHSYIDGDLFQDLYPATTPFPNWICGNLAIQMKTLHQFSPKMCTPHCSKLPKSPDSSGFFQYLIALVEGIYGKYKKSYGSHFEQLQFPPDPFDIVRINALKLKTRPFTLCHCDIHRQNLIIPTKNARNLVILDWELALVADPFYDIATHLHKMNYAPGQELIFLETYLGQLRATLGFKDSWNQIQIYLQLERIKSAIVDLVRMAERFQAESSESQRKSIATDYQKIIEKAWGVWNKDLPHILSRTNIYQILDLS</sequence>
<dbReference type="AlphaFoldDB" id="A0A5B9DF96"/>
<keyword evidence="2" id="KW-0808">Transferase</keyword>
<accession>A0A5B9DF96</accession>
<evidence type="ECO:0000259" key="1">
    <source>
        <dbReference type="Pfam" id="PF01636"/>
    </source>
</evidence>
<proteinExistence type="predicted"/>
<organism evidence="2">
    <name type="scientific">Promethearchaeum syntrophicum</name>
    <dbReference type="NCBI Taxonomy" id="2594042"/>
    <lineage>
        <taxon>Archaea</taxon>
        <taxon>Promethearchaeati</taxon>
        <taxon>Promethearchaeota</taxon>
        <taxon>Promethearchaeia</taxon>
        <taxon>Promethearchaeales</taxon>
        <taxon>Promethearchaeaceae</taxon>
        <taxon>Promethearchaeum</taxon>
    </lineage>
</organism>
<reference evidence="2" key="1">
    <citation type="journal article" date="2020" name="Nature">
        <title>Isolation of an archaeon at the prokaryote-eukaryote interface.</title>
        <authorList>
            <person name="Imachi H."/>
            <person name="Nobu M.K."/>
            <person name="Nakahara N."/>
            <person name="Morono Y."/>
            <person name="Ogawara M."/>
            <person name="Takaki Y."/>
            <person name="Takano Y."/>
            <person name="Uematsu K."/>
            <person name="Ikuta T."/>
            <person name="Ito M."/>
            <person name="Matsui Y."/>
            <person name="Miyazaki M."/>
            <person name="Murata K."/>
            <person name="Saito Y."/>
            <person name="Sakai S."/>
            <person name="Song C."/>
            <person name="Tasumi E."/>
            <person name="Yamanaka Y."/>
            <person name="Yamaguchi T."/>
            <person name="Kamagata Y."/>
            <person name="Tamaki H."/>
            <person name="Takai K."/>
        </authorList>
    </citation>
    <scope>NUCLEOTIDE SEQUENCE [LARGE SCALE GENOMIC DNA]</scope>
    <source>
        <strain evidence="2">MK-D1</strain>
    </source>
</reference>
<dbReference type="PANTHER" id="PTHR40086">
    <property type="entry name" value="PHOSPHOTRANSFERASE YTMP-RELATED"/>
    <property type="match status" value="1"/>
</dbReference>
<dbReference type="GO" id="GO:0016740">
    <property type="term" value="F:transferase activity"/>
    <property type="evidence" value="ECO:0007669"/>
    <property type="project" value="UniProtKB-KW"/>
</dbReference>
<protein>
    <submittedName>
        <fullName evidence="2">Phosphotransferase enzyme family protein</fullName>
    </submittedName>
</protein>
<dbReference type="EMBL" id="CP042905">
    <property type="protein sequence ID" value="QEE17725.1"/>
    <property type="molecule type" value="Genomic_DNA"/>
</dbReference>
<dbReference type="InterPro" id="IPR011009">
    <property type="entry name" value="Kinase-like_dom_sf"/>
</dbReference>
<gene>
    <name evidence="2" type="ORF">DSAG12_03563</name>
</gene>
<dbReference type="InterPro" id="IPR002575">
    <property type="entry name" value="Aminoglycoside_PTrfase"/>
</dbReference>
<dbReference type="Pfam" id="PF01636">
    <property type="entry name" value="APH"/>
    <property type="match status" value="1"/>
</dbReference>
<dbReference type="InterPro" id="IPR052077">
    <property type="entry name" value="CcrZ_PhaseVar_Mediator"/>
</dbReference>